<dbReference type="Gene3D" id="2.60.120.10">
    <property type="entry name" value="Jelly Rolls"/>
    <property type="match status" value="1"/>
</dbReference>
<protein>
    <submittedName>
        <fullName evidence="5">Helix-turn-helix domain-containing protein</fullName>
    </submittedName>
</protein>
<keyword evidence="2" id="KW-0238">DNA-binding</keyword>
<feature type="domain" description="HTH araC/xylS-type" evidence="4">
    <location>
        <begin position="199"/>
        <end position="297"/>
    </location>
</feature>
<keyword evidence="1" id="KW-0805">Transcription regulation</keyword>
<evidence type="ECO:0000256" key="3">
    <source>
        <dbReference type="ARBA" id="ARBA00023163"/>
    </source>
</evidence>
<evidence type="ECO:0000256" key="1">
    <source>
        <dbReference type="ARBA" id="ARBA00023015"/>
    </source>
</evidence>
<dbReference type="InterPro" id="IPR018060">
    <property type="entry name" value="HTH_AraC"/>
</dbReference>
<reference evidence="5" key="1">
    <citation type="submission" date="2022-12" db="EMBL/GenBank/DDBJ databases">
        <title>Jiella pelagia sp. nov., isolated from phosphonate enriched culture of Northwest Pacific surface seawater.</title>
        <authorList>
            <person name="Shin D.Y."/>
            <person name="Hwang C.Y."/>
        </authorList>
    </citation>
    <scope>NUCLEOTIDE SEQUENCE</scope>
    <source>
        <strain evidence="5">HL-NP1</strain>
    </source>
</reference>
<evidence type="ECO:0000313" key="6">
    <source>
        <dbReference type="Proteomes" id="UP001164020"/>
    </source>
</evidence>
<keyword evidence="3" id="KW-0804">Transcription</keyword>
<dbReference type="Pfam" id="PF12833">
    <property type="entry name" value="HTH_18"/>
    <property type="match status" value="1"/>
</dbReference>
<dbReference type="InterPro" id="IPR009057">
    <property type="entry name" value="Homeodomain-like_sf"/>
</dbReference>
<dbReference type="PROSITE" id="PS00041">
    <property type="entry name" value="HTH_ARAC_FAMILY_1"/>
    <property type="match status" value="1"/>
</dbReference>
<dbReference type="PANTHER" id="PTHR43280:SF32">
    <property type="entry name" value="TRANSCRIPTIONAL REGULATORY PROTEIN"/>
    <property type="match status" value="1"/>
</dbReference>
<keyword evidence="6" id="KW-1185">Reference proteome</keyword>
<dbReference type="PROSITE" id="PS01124">
    <property type="entry name" value="HTH_ARAC_FAMILY_2"/>
    <property type="match status" value="1"/>
</dbReference>
<dbReference type="Gene3D" id="1.10.10.60">
    <property type="entry name" value="Homeodomain-like"/>
    <property type="match status" value="1"/>
</dbReference>
<name>A0ABY7C130_9HYPH</name>
<evidence type="ECO:0000313" key="5">
    <source>
        <dbReference type="EMBL" id="WAP69794.1"/>
    </source>
</evidence>
<dbReference type="InterPro" id="IPR014710">
    <property type="entry name" value="RmlC-like_jellyroll"/>
</dbReference>
<evidence type="ECO:0000259" key="4">
    <source>
        <dbReference type="PROSITE" id="PS01124"/>
    </source>
</evidence>
<dbReference type="RefSeq" id="WP_268882225.1">
    <property type="nucleotide sequence ID" value="NZ_CP114029.1"/>
</dbReference>
<dbReference type="SUPFAM" id="SSF46689">
    <property type="entry name" value="Homeodomain-like"/>
    <property type="match status" value="1"/>
</dbReference>
<organism evidence="5 6">
    <name type="scientific">Jiella pelagia</name>
    <dbReference type="NCBI Taxonomy" id="2986949"/>
    <lineage>
        <taxon>Bacteria</taxon>
        <taxon>Pseudomonadati</taxon>
        <taxon>Pseudomonadota</taxon>
        <taxon>Alphaproteobacteria</taxon>
        <taxon>Hyphomicrobiales</taxon>
        <taxon>Aurantimonadaceae</taxon>
        <taxon>Jiella</taxon>
    </lineage>
</organism>
<dbReference type="InterPro" id="IPR011051">
    <property type="entry name" value="RmlC_Cupin_sf"/>
</dbReference>
<dbReference type="Proteomes" id="UP001164020">
    <property type="component" value="Chromosome"/>
</dbReference>
<gene>
    <name evidence="5" type="ORF">OH818_06230</name>
</gene>
<proteinExistence type="predicted"/>
<dbReference type="SMART" id="SM00342">
    <property type="entry name" value="HTH_ARAC"/>
    <property type="match status" value="1"/>
</dbReference>
<evidence type="ECO:0000256" key="2">
    <source>
        <dbReference type="ARBA" id="ARBA00023125"/>
    </source>
</evidence>
<dbReference type="EMBL" id="CP114029">
    <property type="protein sequence ID" value="WAP69794.1"/>
    <property type="molecule type" value="Genomic_DNA"/>
</dbReference>
<accession>A0ABY7C130</accession>
<dbReference type="PANTHER" id="PTHR43280">
    <property type="entry name" value="ARAC-FAMILY TRANSCRIPTIONAL REGULATOR"/>
    <property type="match status" value="1"/>
</dbReference>
<sequence length="305" mass="34274">MYFFLMTKPAKPDRRNADIPDFFIYGEPSRHLGVGFCHVEYVRDRNALHRGRVALHTHGQMGQLTYWTSGSGRYRIDGEALDFSAPAVSFVPSGVAHGFAIAPDADAVVVSVSNAVLSSLSEMTTLPLGLPNFVTATGDPAAWRRLDVTIAAIVEEQRTNDGIGETLMPLLLATALTYVARLSHSRQLDHLTPVVKLASALRAAIDRHYREELTVEDYVEQLNTTRYQLERAARQVLGHSIKEAALNRRLLEAKRLLLFTIRPVEEIAYEIGFRDPAYFSRFFSKRVGRPPGLWRREEARQKTDP</sequence>
<dbReference type="SUPFAM" id="SSF51182">
    <property type="entry name" value="RmlC-like cupins"/>
    <property type="match status" value="1"/>
</dbReference>
<dbReference type="InterPro" id="IPR018062">
    <property type="entry name" value="HTH_AraC-typ_CS"/>
</dbReference>